<evidence type="ECO:0000313" key="1">
    <source>
        <dbReference type="EMBL" id="KRY26056.1"/>
    </source>
</evidence>
<dbReference type="OrthoDB" id="5920594at2759"/>
<evidence type="ECO:0000313" key="2">
    <source>
        <dbReference type="Proteomes" id="UP000054776"/>
    </source>
</evidence>
<comment type="caution">
    <text evidence="1">The sequence shown here is derived from an EMBL/GenBank/DDBJ whole genome shotgun (WGS) entry which is preliminary data.</text>
</comment>
<organism evidence="1 2">
    <name type="scientific">Trichinella spiralis</name>
    <name type="common">Trichina worm</name>
    <dbReference type="NCBI Taxonomy" id="6334"/>
    <lineage>
        <taxon>Eukaryota</taxon>
        <taxon>Metazoa</taxon>
        <taxon>Ecdysozoa</taxon>
        <taxon>Nematoda</taxon>
        <taxon>Enoplea</taxon>
        <taxon>Dorylaimia</taxon>
        <taxon>Trichinellida</taxon>
        <taxon>Trichinellidae</taxon>
        <taxon>Trichinella</taxon>
    </lineage>
</organism>
<dbReference type="EMBL" id="JYDH01000597">
    <property type="protein sequence ID" value="KRY26056.1"/>
    <property type="molecule type" value="Genomic_DNA"/>
</dbReference>
<dbReference type="AlphaFoldDB" id="A0A0V1AMM0"/>
<reference evidence="1 2" key="1">
    <citation type="submission" date="2015-01" db="EMBL/GenBank/DDBJ databases">
        <title>Evolution of Trichinella species and genotypes.</title>
        <authorList>
            <person name="Korhonen P.K."/>
            <person name="Edoardo P."/>
            <person name="Giuseppe L.R."/>
            <person name="Gasser R.B."/>
        </authorList>
    </citation>
    <scope>NUCLEOTIDE SEQUENCE [LARGE SCALE GENOMIC DNA]</scope>
    <source>
        <strain evidence="1">ISS3</strain>
    </source>
</reference>
<sequence length="185" mass="19953">MLTAVGTCKIKEKQQQQQQYVFLFVDLKNQPLQASQQAPKCLLHTQLLNVKIAGLGGGFDFQRQICGQKSDLVKVLLFVVFGTSVVGQWSSNVVNNAARVGGASVVVGQRSVDGIVQLLLVEQLFNGGFVVEVSLGRARAPARAKFTHPVPITAAAVGLVESPSPAVRKQYRLYAVVKTPVVLQK</sequence>
<gene>
    <name evidence="1" type="ORF">T01_14782</name>
</gene>
<protein>
    <submittedName>
        <fullName evidence="1">Uncharacterized protein</fullName>
    </submittedName>
</protein>
<accession>A0A0V1AMM0</accession>
<dbReference type="Proteomes" id="UP000054776">
    <property type="component" value="Unassembled WGS sequence"/>
</dbReference>
<keyword evidence="2" id="KW-1185">Reference proteome</keyword>
<name>A0A0V1AMM0_TRISP</name>
<dbReference type="InParanoid" id="A0A0V1AMM0"/>
<proteinExistence type="predicted"/>
<feature type="non-terminal residue" evidence="1">
    <location>
        <position position="185"/>
    </location>
</feature>